<gene>
    <name evidence="1" type="ORF">CAUS1442_LOCUS6897</name>
</gene>
<dbReference type="EMBL" id="HBEF01010924">
    <property type="protein sequence ID" value="CAD8334792.1"/>
    <property type="molecule type" value="Transcribed_RNA"/>
</dbReference>
<dbReference type="AlphaFoldDB" id="A0A7R9WU93"/>
<proteinExistence type="predicted"/>
<reference evidence="1" key="1">
    <citation type="submission" date="2021-01" db="EMBL/GenBank/DDBJ databases">
        <authorList>
            <person name="Corre E."/>
            <person name="Pelletier E."/>
            <person name="Niang G."/>
            <person name="Scheremetjew M."/>
            <person name="Finn R."/>
            <person name="Kale V."/>
            <person name="Holt S."/>
            <person name="Cochrane G."/>
            <person name="Meng A."/>
            <person name="Brown T."/>
            <person name="Cohen L."/>
        </authorList>
    </citation>
    <scope>NUCLEOTIDE SEQUENCE</scope>
    <source>
        <strain evidence="1">CCMP3328</strain>
    </source>
</reference>
<organism evidence="1">
    <name type="scientific">Craspedostauros australis</name>
    <dbReference type="NCBI Taxonomy" id="1486917"/>
    <lineage>
        <taxon>Eukaryota</taxon>
        <taxon>Sar</taxon>
        <taxon>Stramenopiles</taxon>
        <taxon>Ochrophyta</taxon>
        <taxon>Bacillariophyta</taxon>
        <taxon>Bacillariophyceae</taxon>
        <taxon>Bacillariophycidae</taxon>
        <taxon>Naviculales</taxon>
        <taxon>Naviculaceae</taxon>
        <taxon>Craspedostauros</taxon>
    </lineage>
</organism>
<protein>
    <submittedName>
        <fullName evidence="1">Uncharacterized protein</fullName>
    </submittedName>
</protein>
<accession>A0A7R9WU93</accession>
<evidence type="ECO:0000313" key="1">
    <source>
        <dbReference type="EMBL" id="CAD8334792.1"/>
    </source>
</evidence>
<sequence length="114" mass="12878">MTCDTCSQVHVSTISTRSLDETARRAADHLFAPCSFSEIEQVVNPEAWLPPRSSAWWRFGERNRVGWAEMGWDTIIDYRLSIIDHRIGVAHGATSVSSTWRRRAPPCVHDVVIG</sequence>
<name>A0A7R9WU93_9STRA</name>